<sequence>MKNTNTKLTSAAATLDQSLTLPCGLTIANRIAKSGMSEQLANRHGSPTPEIEQLYAAWARGGAGLLITGNVMVDGRAFVEPRNAVLESDRFLSAYKLWAKAAHAHGSAIIMQINHPGRVAVLPLLKKPLGPSAVGLDLPAMNIVRIPRAITEVEIHEQIARYATTAALAVQAGFDGVQVHAAHGYLLSQFLSPLANVRTDAWGGSPEKRRRFLIEVVRAVRTAIGPNKALSVKLNSADFQKGGLSQEESLEIALALEAEGIDLLEISGGNYESPAQLGFASSKQAGRDAYFLSYAEALRRRSKLPLMLTGGLRNVELMQRILAEGVVEMIGMARPFAMQPDVAKRLLAGESAAEPPAIPRVGYKPVDAYLQLAWHAAQFRSIAAARDPKPLGGLLRTVLAFAPRMGFNIVTQN</sequence>
<dbReference type="InterPro" id="IPR051799">
    <property type="entry name" value="NADH_flavin_oxidoreductase"/>
</dbReference>
<dbReference type="GO" id="GO:0010181">
    <property type="term" value="F:FMN binding"/>
    <property type="evidence" value="ECO:0007669"/>
    <property type="project" value="InterPro"/>
</dbReference>
<dbReference type="SUPFAM" id="SSF51395">
    <property type="entry name" value="FMN-linked oxidoreductases"/>
    <property type="match status" value="1"/>
</dbReference>
<organism evidence="4 5">
    <name type="scientific">Stenotrophobium rhamnosiphilum</name>
    <dbReference type="NCBI Taxonomy" id="2029166"/>
    <lineage>
        <taxon>Bacteria</taxon>
        <taxon>Pseudomonadati</taxon>
        <taxon>Pseudomonadota</taxon>
        <taxon>Gammaproteobacteria</taxon>
        <taxon>Nevskiales</taxon>
        <taxon>Nevskiaceae</taxon>
        <taxon>Stenotrophobium</taxon>
    </lineage>
</organism>
<dbReference type="PANTHER" id="PTHR43656:SF2">
    <property type="entry name" value="BINDING OXIDOREDUCTASE, PUTATIVE (AFU_ORTHOLOGUE AFUA_2G08260)-RELATED"/>
    <property type="match status" value="1"/>
</dbReference>
<protein>
    <submittedName>
        <fullName evidence="4">NADH:flavin oxidoreductase</fullName>
    </submittedName>
</protein>
<keyword evidence="5" id="KW-1185">Reference proteome</keyword>
<dbReference type="RefSeq" id="WP_107938829.1">
    <property type="nucleotide sequence ID" value="NZ_QANS01000001.1"/>
</dbReference>
<proteinExistence type="predicted"/>
<evidence type="ECO:0000313" key="5">
    <source>
        <dbReference type="Proteomes" id="UP000244248"/>
    </source>
</evidence>
<dbReference type="GO" id="GO:0016491">
    <property type="term" value="F:oxidoreductase activity"/>
    <property type="evidence" value="ECO:0007669"/>
    <property type="project" value="UniProtKB-KW"/>
</dbReference>
<evidence type="ECO:0000313" key="4">
    <source>
        <dbReference type="EMBL" id="PTU33121.1"/>
    </source>
</evidence>
<keyword evidence="2" id="KW-0560">Oxidoreductase</keyword>
<dbReference type="AlphaFoldDB" id="A0A2T5MKL6"/>
<gene>
    <name evidence="4" type="ORF">CJD38_03175</name>
</gene>
<dbReference type="InterPro" id="IPR001155">
    <property type="entry name" value="OxRdtase_FMN_N"/>
</dbReference>
<dbReference type="PANTHER" id="PTHR43656">
    <property type="entry name" value="BINDING OXIDOREDUCTASE, PUTATIVE (AFU_ORTHOLOGUE AFUA_2G08260)-RELATED"/>
    <property type="match status" value="1"/>
</dbReference>
<feature type="domain" description="NADH:flavin oxidoreductase/NADH oxidase N-terminal" evidence="3">
    <location>
        <begin position="26"/>
        <end position="347"/>
    </location>
</feature>
<dbReference type="Proteomes" id="UP000244248">
    <property type="component" value="Unassembled WGS sequence"/>
</dbReference>
<dbReference type="Pfam" id="PF00724">
    <property type="entry name" value="Oxidored_FMN"/>
    <property type="match status" value="1"/>
</dbReference>
<keyword evidence="1" id="KW-0285">Flavoprotein</keyword>
<evidence type="ECO:0000259" key="3">
    <source>
        <dbReference type="Pfam" id="PF00724"/>
    </source>
</evidence>
<dbReference type="EMBL" id="QANS01000001">
    <property type="protein sequence ID" value="PTU33121.1"/>
    <property type="molecule type" value="Genomic_DNA"/>
</dbReference>
<evidence type="ECO:0000256" key="1">
    <source>
        <dbReference type="ARBA" id="ARBA00022630"/>
    </source>
</evidence>
<reference evidence="4 5" key="1">
    <citation type="submission" date="2018-04" db="EMBL/GenBank/DDBJ databases">
        <title>Novel species isolated from glacier.</title>
        <authorList>
            <person name="Liu Q."/>
            <person name="Xin Y.-H."/>
        </authorList>
    </citation>
    <scope>NUCLEOTIDE SEQUENCE [LARGE SCALE GENOMIC DNA]</scope>
    <source>
        <strain evidence="4 5">GT1R17</strain>
    </source>
</reference>
<comment type="caution">
    <text evidence="4">The sequence shown here is derived from an EMBL/GenBank/DDBJ whole genome shotgun (WGS) entry which is preliminary data.</text>
</comment>
<dbReference type="InterPro" id="IPR013785">
    <property type="entry name" value="Aldolase_TIM"/>
</dbReference>
<dbReference type="CDD" id="cd04733">
    <property type="entry name" value="OYE_like_2_FMN"/>
    <property type="match status" value="1"/>
</dbReference>
<dbReference type="Gene3D" id="3.20.20.70">
    <property type="entry name" value="Aldolase class I"/>
    <property type="match status" value="1"/>
</dbReference>
<accession>A0A2T5MKL6</accession>
<evidence type="ECO:0000256" key="2">
    <source>
        <dbReference type="ARBA" id="ARBA00023002"/>
    </source>
</evidence>
<dbReference type="OrthoDB" id="8523426at2"/>
<name>A0A2T5MKL6_9GAMM</name>